<name>A0ABT9CGQ8_9BACL</name>
<protein>
    <submittedName>
        <fullName evidence="1">Uncharacterized protein</fullName>
    </submittedName>
</protein>
<sequence length="173" mass="20645">MLEIDIKDHHVNEGEEVFQIRLRDTKDFRMLDFGHLGTLNLFPCKIYFDKDYKKPVTKREEIKERLLSEDVIYVDYRGLRGELRRLEVSHVDGPFKVDLKSAYSIERAAVSWEISESTIRRFLRDKNATQVTKYTMQHRFGALGSVPKKDRHLVSTMIRNYRFDGFERRDELK</sequence>
<proteinExistence type="predicted"/>
<evidence type="ECO:0000313" key="2">
    <source>
        <dbReference type="Proteomes" id="UP001240171"/>
    </source>
</evidence>
<gene>
    <name evidence="1" type="ORF">Q5741_18715</name>
</gene>
<keyword evidence="2" id="KW-1185">Reference proteome</keyword>
<dbReference type="RefSeq" id="WP_305025657.1">
    <property type="nucleotide sequence ID" value="NZ_JAUQTB010000016.1"/>
</dbReference>
<organism evidence="1 2">
    <name type="scientific">Paenibacillus lacisoli</name>
    <dbReference type="NCBI Taxonomy" id="3064525"/>
    <lineage>
        <taxon>Bacteria</taxon>
        <taxon>Bacillati</taxon>
        <taxon>Bacillota</taxon>
        <taxon>Bacilli</taxon>
        <taxon>Bacillales</taxon>
        <taxon>Paenibacillaceae</taxon>
        <taxon>Paenibacillus</taxon>
    </lineage>
</organism>
<evidence type="ECO:0000313" key="1">
    <source>
        <dbReference type="EMBL" id="MDO7908437.1"/>
    </source>
</evidence>
<comment type="caution">
    <text evidence="1">The sequence shown here is derived from an EMBL/GenBank/DDBJ whole genome shotgun (WGS) entry which is preliminary data.</text>
</comment>
<dbReference type="EMBL" id="JAUQTB010000016">
    <property type="protein sequence ID" value="MDO7908437.1"/>
    <property type="molecule type" value="Genomic_DNA"/>
</dbReference>
<reference evidence="1 2" key="1">
    <citation type="submission" date="2023-07" db="EMBL/GenBank/DDBJ databases">
        <title>Paenibacillus sp. JX-17 nov. isolated from soil.</title>
        <authorList>
            <person name="Wan Y."/>
            <person name="Liu B."/>
        </authorList>
    </citation>
    <scope>NUCLEOTIDE SEQUENCE [LARGE SCALE GENOMIC DNA]</scope>
    <source>
        <strain evidence="1 2">JX-17</strain>
    </source>
</reference>
<dbReference type="Proteomes" id="UP001240171">
    <property type="component" value="Unassembled WGS sequence"/>
</dbReference>
<accession>A0ABT9CGQ8</accession>